<dbReference type="PANTHER" id="PTHR30528:SF0">
    <property type="entry name" value="CYTOPLASMIC PROTEIN"/>
    <property type="match status" value="1"/>
</dbReference>
<evidence type="ECO:0000313" key="1">
    <source>
        <dbReference type="EMBL" id="EFP97280.1"/>
    </source>
</evidence>
<dbReference type="OrthoDB" id="9787207at2"/>
<dbReference type="EMBL" id="AEIU01000059">
    <property type="protein sequence ID" value="EFP97280.1"/>
    <property type="molecule type" value="Genomic_DNA"/>
</dbReference>
<dbReference type="PANTHER" id="PTHR30528">
    <property type="entry name" value="CYTOPLASMIC PROTEIN"/>
    <property type="match status" value="1"/>
</dbReference>
<gene>
    <name evidence="1" type="ORF">VIBC2010_17834</name>
</gene>
<keyword evidence="2" id="KW-1185">Reference proteome</keyword>
<accession>E3BHJ1</accession>
<proteinExistence type="predicted"/>
<dbReference type="InterPro" id="IPR009351">
    <property type="entry name" value="AlkZ-like"/>
</dbReference>
<dbReference type="RefSeq" id="WP_009600458.1">
    <property type="nucleotide sequence ID" value="NZ_AEIU01000059.1"/>
</dbReference>
<evidence type="ECO:0000313" key="2">
    <source>
        <dbReference type="Proteomes" id="UP000002943"/>
    </source>
</evidence>
<reference evidence="1 2" key="1">
    <citation type="journal article" date="2012" name="Int. J. Syst. Evol. Microbiol.">
        <title>Vibrio caribbeanicus sp. nov., isolated from the marine sponge Scleritoderma cyanea.</title>
        <authorList>
            <person name="Hoffmann M."/>
            <person name="Monday S.R."/>
            <person name="Allard M.W."/>
            <person name="Strain E.A."/>
            <person name="Whittaker P."/>
            <person name="Naum M."/>
            <person name="McCarthy P.J."/>
            <person name="Lopez J.V."/>
            <person name="Fischer M."/>
            <person name="Brown E.W."/>
        </authorList>
    </citation>
    <scope>NUCLEOTIDE SEQUENCE [LARGE SCALE GENOMIC DNA]</scope>
    <source>
        <strain evidence="1 2">ATCC BAA-2122</strain>
    </source>
</reference>
<dbReference type="AlphaFoldDB" id="E3BHJ1"/>
<organism evidence="1 2">
    <name type="scientific">Vibrio caribbeanicus ATCC BAA-2122</name>
    <dbReference type="NCBI Taxonomy" id="796620"/>
    <lineage>
        <taxon>Bacteria</taxon>
        <taxon>Pseudomonadati</taxon>
        <taxon>Pseudomonadota</taxon>
        <taxon>Gammaproteobacteria</taxon>
        <taxon>Vibrionales</taxon>
        <taxon>Vibrionaceae</taxon>
        <taxon>Vibrio</taxon>
    </lineage>
</organism>
<dbReference type="eggNOG" id="COG3214">
    <property type="taxonomic scope" value="Bacteria"/>
</dbReference>
<protein>
    <recommendedName>
        <fullName evidence="3">Winged helix-turn-helix domain-containing protein</fullName>
    </recommendedName>
</protein>
<name>E3BHJ1_9VIBR</name>
<sequence length="372" mass="42510">MSLKKLSISDARTLAVCSQGFYNKDNTLESILTKLGCIQIDSISAVRRSHELVLLSRGLPLNESTTFLTANSPVKTFEYPAHAMAALPIEKWPYFGFRRRKIQTIGWRGPKVDHAAVITTRKKLRELGELSTSTLGPVDGHGWERTSKNKVALEWLLWTGEAVCTYRNRWKRRYHDVDLALPKEIRDQNVNDLDCIHFLLEDALTHLGVATASDIADYYRLPVKDVSEYLLKFNFEKCLVEGWDEPCWIAQGADDAIYNLSDHAIPLSPFDSLVWFRPRLKRLFNCDFVLEAYKKPDKREFGYFGMPILQGKNIVGRVAPRKVKDKIIVEAIESSENTAHEELHHSILKTLSNWTNTKFNTLTGDELINEEG</sequence>
<dbReference type="STRING" id="796620.VIBC2010_17834"/>
<comment type="caution">
    <text evidence="1">The sequence shown here is derived from an EMBL/GenBank/DDBJ whole genome shotgun (WGS) entry which is preliminary data.</text>
</comment>
<evidence type="ECO:0008006" key="3">
    <source>
        <dbReference type="Google" id="ProtNLM"/>
    </source>
</evidence>
<dbReference type="Pfam" id="PF06224">
    <property type="entry name" value="AlkZ-like"/>
    <property type="match status" value="1"/>
</dbReference>
<dbReference type="Proteomes" id="UP000002943">
    <property type="component" value="Unassembled WGS sequence"/>
</dbReference>